<dbReference type="InterPro" id="IPR012876">
    <property type="entry name" value="DUF1677_pln"/>
</dbReference>
<accession>A0A8X8YGR8</accession>
<dbReference type="AlphaFoldDB" id="A0A8X8YGR8"/>
<dbReference type="InterPro" id="IPR002213">
    <property type="entry name" value="UDP_glucos_trans"/>
</dbReference>
<name>A0A8X8YGR8_SALSN</name>
<reference evidence="3" key="1">
    <citation type="submission" date="2018-01" db="EMBL/GenBank/DDBJ databases">
        <authorList>
            <person name="Mao J.F."/>
        </authorList>
    </citation>
    <scope>NUCLEOTIDE SEQUENCE</scope>
    <source>
        <strain evidence="3">Huo1</strain>
        <tissue evidence="3">Leaf</tissue>
    </source>
</reference>
<comment type="caution">
    <text evidence="3">The sequence shown here is derived from an EMBL/GenBank/DDBJ whole genome shotgun (WGS) entry which is preliminary data.</text>
</comment>
<evidence type="ECO:0000313" key="4">
    <source>
        <dbReference type="Proteomes" id="UP000298416"/>
    </source>
</evidence>
<reference evidence="3" key="2">
    <citation type="submission" date="2020-08" db="EMBL/GenBank/DDBJ databases">
        <title>Plant Genome Project.</title>
        <authorList>
            <person name="Zhang R.-G."/>
        </authorList>
    </citation>
    <scope>NUCLEOTIDE SEQUENCE</scope>
    <source>
        <strain evidence="3">Huo1</strain>
        <tissue evidence="3">Leaf</tissue>
    </source>
</reference>
<dbReference type="Pfam" id="PF07911">
    <property type="entry name" value="DUF1677"/>
    <property type="match status" value="1"/>
</dbReference>
<evidence type="ECO:0000313" key="3">
    <source>
        <dbReference type="EMBL" id="KAG6431530.1"/>
    </source>
</evidence>
<proteinExistence type="inferred from homology"/>
<organism evidence="3">
    <name type="scientific">Salvia splendens</name>
    <name type="common">Scarlet sage</name>
    <dbReference type="NCBI Taxonomy" id="180675"/>
    <lineage>
        <taxon>Eukaryota</taxon>
        <taxon>Viridiplantae</taxon>
        <taxon>Streptophyta</taxon>
        <taxon>Embryophyta</taxon>
        <taxon>Tracheophyta</taxon>
        <taxon>Spermatophyta</taxon>
        <taxon>Magnoliopsida</taxon>
        <taxon>eudicotyledons</taxon>
        <taxon>Gunneridae</taxon>
        <taxon>Pentapetalae</taxon>
        <taxon>asterids</taxon>
        <taxon>lamiids</taxon>
        <taxon>Lamiales</taxon>
        <taxon>Lamiaceae</taxon>
        <taxon>Nepetoideae</taxon>
        <taxon>Mentheae</taxon>
        <taxon>Salviinae</taxon>
        <taxon>Salvia</taxon>
        <taxon>Salvia subgen. Calosphace</taxon>
        <taxon>core Calosphace</taxon>
    </lineage>
</organism>
<dbReference type="CDD" id="cd03784">
    <property type="entry name" value="GT1_Gtf-like"/>
    <property type="match status" value="1"/>
</dbReference>
<evidence type="ECO:0008006" key="5">
    <source>
        <dbReference type="Google" id="ProtNLM"/>
    </source>
</evidence>
<gene>
    <name evidence="3" type="ORF">SASPL_109609</name>
</gene>
<dbReference type="EMBL" id="PNBA02000003">
    <property type="protein sequence ID" value="KAG6431530.1"/>
    <property type="molecule type" value="Genomic_DNA"/>
</dbReference>
<evidence type="ECO:0000256" key="2">
    <source>
        <dbReference type="ARBA" id="ARBA00022679"/>
    </source>
</evidence>
<dbReference type="Pfam" id="PF00201">
    <property type="entry name" value="UDPGT"/>
    <property type="match status" value="1"/>
</dbReference>
<dbReference type="SUPFAM" id="SSF53756">
    <property type="entry name" value="UDP-Glycosyltransferase/glycogen phosphorylase"/>
    <property type="match status" value="1"/>
</dbReference>
<dbReference type="Gene3D" id="3.40.50.2000">
    <property type="entry name" value="Glycogen Phosphorylase B"/>
    <property type="match status" value="3"/>
</dbReference>
<dbReference type="GO" id="GO:0080044">
    <property type="term" value="F:quercetin 7-O-glucosyltransferase activity"/>
    <property type="evidence" value="ECO:0007669"/>
    <property type="project" value="TreeGrafter"/>
</dbReference>
<sequence length="551" mass="61410">MLANRNTRRLSLDMVQRSGERIKERGIFKYMDLRFPAAAANDVNSVACECCGLLEECTAAYIRETRARFYGKWVCGLCAEAVKEESKKMHGGVRGVVREEALRAHMKVCRAFNTTIRVNPAMALAYSMTQILKAKTMKHGLQIQKHNPKKAYIFVEMEKSKGHCLIMPDQLQGHINPMLQFSTKGSQNHTRRHTLHLQIHAGLLMTISDGYDDGWRGDLNDDLQEFVDHTRHVGMKIMEELLERLRGSCRPVNCMVYDPLIPWCLDVAKKFGLVGVDFFTQSCVVTSIYHHLYEGRIQLPCSDGGAVRLAGLPAMEPSDMPLFMYDGSYPSGLKLMLDQFENIAEADCILAEWMARMGKVRTIGPSIPSAYLDKRMADDRVYGLSVLKPSREVAPNGSGGVLRDRPTEESKLPDSFSLEKGLVVGWCPQLEVLADEAVGCFVTHCGWNLMVEALSLGVPMVGMHQWSDQTTNSKLMADVWGVGIRAHPDQRCAVGGAEIVRCVKHVMEDEGGEEMRSAEGWKRLAREAVDAGGTSDQNIEEFVASIVASAY</sequence>
<keyword evidence="2" id="KW-0808">Transferase</keyword>
<evidence type="ECO:0000256" key="1">
    <source>
        <dbReference type="ARBA" id="ARBA00009995"/>
    </source>
</evidence>
<dbReference type="PANTHER" id="PTHR11926">
    <property type="entry name" value="GLUCOSYL/GLUCURONOSYL TRANSFERASES"/>
    <property type="match status" value="1"/>
</dbReference>
<protein>
    <recommendedName>
        <fullName evidence="5">Glycosyltransferase</fullName>
    </recommendedName>
</protein>
<comment type="similarity">
    <text evidence="1">Belongs to the UDP-glycosyltransferase family.</text>
</comment>
<keyword evidence="4" id="KW-1185">Reference proteome</keyword>
<dbReference type="GO" id="GO:0080043">
    <property type="term" value="F:quercetin 3-O-glucosyltransferase activity"/>
    <property type="evidence" value="ECO:0007669"/>
    <property type="project" value="TreeGrafter"/>
</dbReference>
<dbReference type="PANTHER" id="PTHR11926:SF1553">
    <property type="entry name" value="GLYCOSYLTRANSFERASE"/>
    <property type="match status" value="1"/>
</dbReference>
<dbReference type="Proteomes" id="UP000298416">
    <property type="component" value="Unassembled WGS sequence"/>
</dbReference>